<name>A0A2S3IUQ8_9POAL</name>
<organism evidence="2">
    <name type="scientific">Panicum hallii</name>
    <dbReference type="NCBI Taxonomy" id="206008"/>
    <lineage>
        <taxon>Eukaryota</taxon>
        <taxon>Viridiplantae</taxon>
        <taxon>Streptophyta</taxon>
        <taxon>Embryophyta</taxon>
        <taxon>Tracheophyta</taxon>
        <taxon>Spermatophyta</taxon>
        <taxon>Magnoliopsida</taxon>
        <taxon>Liliopsida</taxon>
        <taxon>Poales</taxon>
        <taxon>Poaceae</taxon>
        <taxon>PACMAD clade</taxon>
        <taxon>Panicoideae</taxon>
        <taxon>Panicodae</taxon>
        <taxon>Paniceae</taxon>
        <taxon>Panicinae</taxon>
        <taxon>Panicum</taxon>
        <taxon>Panicum sect. Panicum</taxon>
    </lineage>
</organism>
<evidence type="ECO:0000256" key="1">
    <source>
        <dbReference type="SAM" id="MobiDB-lite"/>
    </source>
</evidence>
<dbReference type="Gramene" id="PVH33258">
    <property type="protein sequence ID" value="PVH33258"/>
    <property type="gene ID" value="PAHAL_9G608800"/>
</dbReference>
<dbReference type="Gramene" id="PAN51630">
    <property type="protein sequence ID" value="PAN51630"/>
    <property type="gene ID" value="PAHAL_9G608800"/>
</dbReference>
<dbReference type="EMBL" id="CM008054">
    <property type="protein sequence ID" value="PAN51630.1"/>
    <property type="molecule type" value="Genomic_DNA"/>
</dbReference>
<dbReference type="EMBL" id="CM008054">
    <property type="protein sequence ID" value="PVH33258.1"/>
    <property type="molecule type" value="Genomic_DNA"/>
</dbReference>
<proteinExistence type="predicted"/>
<feature type="region of interest" description="Disordered" evidence="1">
    <location>
        <begin position="1"/>
        <end position="65"/>
    </location>
</feature>
<dbReference type="AlphaFoldDB" id="A0A2S3IUQ8"/>
<feature type="compositionally biased region" description="Polar residues" evidence="1">
    <location>
        <begin position="1"/>
        <end position="10"/>
    </location>
</feature>
<reference evidence="2" key="1">
    <citation type="submission" date="2018-04" db="EMBL/GenBank/DDBJ databases">
        <title>WGS assembly of Panicum hallii.</title>
        <authorList>
            <person name="Lovell J."/>
            <person name="Jenkins J."/>
            <person name="Lowry D."/>
            <person name="Mamidi S."/>
            <person name="Sreedasyam A."/>
            <person name="Weng X."/>
            <person name="Barry K."/>
            <person name="Bonette J."/>
            <person name="Campitelli B."/>
            <person name="Daum C."/>
            <person name="Gordon S."/>
            <person name="Gould B."/>
            <person name="Lipzen A."/>
            <person name="Macqueen A."/>
            <person name="Palacio-Mejia J."/>
            <person name="Plott C."/>
            <person name="Shakirov E."/>
            <person name="Shu S."/>
            <person name="Yoshinaga Y."/>
            <person name="Zane M."/>
            <person name="Rokhsar D."/>
            <person name="Grimwood J."/>
            <person name="Schmutz J."/>
            <person name="Juenger T."/>
        </authorList>
    </citation>
    <scope>NUCLEOTIDE SEQUENCE [LARGE SCALE GENOMIC DNA]</scope>
    <source>
        <strain evidence="2">FIL2</strain>
    </source>
</reference>
<dbReference type="Gramene" id="PAN51631">
    <property type="protein sequence ID" value="PAN51631"/>
    <property type="gene ID" value="PAHAL_9G608800"/>
</dbReference>
<evidence type="ECO:0000313" key="2">
    <source>
        <dbReference type="EMBL" id="PAN51630.1"/>
    </source>
</evidence>
<protein>
    <submittedName>
        <fullName evidence="2">Uncharacterized protein</fullName>
    </submittedName>
</protein>
<accession>A0A2S3IUQ8</accession>
<feature type="compositionally biased region" description="Basic and acidic residues" evidence="1">
    <location>
        <begin position="51"/>
        <end position="65"/>
    </location>
</feature>
<gene>
    <name evidence="2" type="ORF">PAHAL_9G608800</name>
</gene>
<sequence>MESSGLTPTSKRSDVPELFSGGEDLPPRRPCDWGSNVQIPTRRAAGAADGGQHHGNTEDEKAMVK</sequence>
<dbReference type="EMBL" id="CM008054">
    <property type="protein sequence ID" value="PAN51631.1"/>
    <property type="molecule type" value="Genomic_DNA"/>
</dbReference>
<dbReference type="Proteomes" id="UP000243499">
    <property type="component" value="Chromosome 9"/>
</dbReference>